<feature type="transmembrane region" description="Helical" evidence="7">
    <location>
        <begin position="108"/>
        <end position="130"/>
    </location>
</feature>
<dbReference type="PROSITE" id="PS50928">
    <property type="entry name" value="ABC_TM1"/>
    <property type="match status" value="1"/>
</dbReference>
<evidence type="ECO:0000259" key="8">
    <source>
        <dbReference type="PROSITE" id="PS50928"/>
    </source>
</evidence>
<sequence length="300" mass="32942">MHGARERPDAHRRRAGAGCGLAAACVARTTLVVTIRGRQEAVKKKSFFAQKRARIIAPAVVLALLIAVWWIVVVQTRSAIFPTPGQVVTGTWELVQDGTLWDHIGSSLMRVGTGFLLAIAVAIPLGLWIGRMEGAWVTLNPLFQLLRPISPIAWIPLAILWFGVGNASPIFLIFIASVFPMIVQTAAGVHTIERRYLRAAENFGVSRAKLYRQVIIPAVLPEIIVGMRITLGVAWLVVVAAEMIALRSGLGYLIMDSRNAGNRYDLVIAAMIIIGIIGLMLDGITRLLERLKSVRWRYGR</sequence>
<keyword evidence="10" id="KW-1185">Reference proteome</keyword>
<keyword evidence="6 7" id="KW-0472">Membrane</keyword>
<evidence type="ECO:0000256" key="7">
    <source>
        <dbReference type="RuleBase" id="RU363032"/>
    </source>
</evidence>
<keyword evidence="3" id="KW-1003">Cell membrane</keyword>
<dbReference type="GO" id="GO:0042918">
    <property type="term" value="P:alkanesulfonate transmembrane transport"/>
    <property type="evidence" value="ECO:0007669"/>
    <property type="project" value="UniProtKB-ARBA"/>
</dbReference>
<dbReference type="EMBL" id="WSES01000014">
    <property type="protein sequence ID" value="MVW64395.1"/>
    <property type="molecule type" value="Genomic_DNA"/>
</dbReference>
<accession>A0A7X3G667</accession>
<feature type="transmembrane region" description="Helical" evidence="7">
    <location>
        <begin position="170"/>
        <end position="189"/>
    </location>
</feature>
<dbReference type="CDD" id="cd06261">
    <property type="entry name" value="TM_PBP2"/>
    <property type="match status" value="1"/>
</dbReference>
<dbReference type="AlphaFoldDB" id="A0A7X3G667"/>
<dbReference type="Proteomes" id="UP000443353">
    <property type="component" value="Unassembled WGS sequence"/>
</dbReference>
<comment type="similarity">
    <text evidence="7">Belongs to the binding-protein-dependent transport system permease family.</text>
</comment>
<keyword evidence="2 7" id="KW-0813">Transport</keyword>
<organism evidence="9 10">
    <name type="scientific">Massilia cellulosiltytica</name>
    <dbReference type="NCBI Taxonomy" id="2683234"/>
    <lineage>
        <taxon>Bacteria</taxon>
        <taxon>Pseudomonadati</taxon>
        <taxon>Pseudomonadota</taxon>
        <taxon>Betaproteobacteria</taxon>
        <taxon>Burkholderiales</taxon>
        <taxon>Oxalobacteraceae</taxon>
        <taxon>Telluria group</taxon>
        <taxon>Massilia</taxon>
    </lineage>
</organism>
<gene>
    <name evidence="9" type="ORF">GPY61_31185</name>
</gene>
<evidence type="ECO:0000256" key="5">
    <source>
        <dbReference type="ARBA" id="ARBA00022989"/>
    </source>
</evidence>
<evidence type="ECO:0000256" key="2">
    <source>
        <dbReference type="ARBA" id="ARBA00022448"/>
    </source>
</evidence>
<reference evidence="9 10" key="1">
    <citation type="submission" date="2019-12" db="EMBL/GenBank/DDBJ databases">
        <authorList>
            <person name="Li C."/>
            <person name="Zhao J."/>
        </authorList>
    </citation>
    <scope>NUCLEOTIDE SEQUENCE [LARGE SCALE GENOMIC DNA]</scope>
    <source>
        <strain evidence="9 10">NEAU-DD11</strain>
    </source>
</reference>
<proteinExistence type="inferred from homology"/>
<name>A0A7X3G667_9BURK</name>
<evidence type="ECO:0000313" key="10">
    <source>
        <dbReference type="Proteomes" id="UP000443353"/>
    </source>
</evidence>
<comment type="caution">
    <text evidence="9">The sequence shown here is derived from an EMBL/GenBank/DDBJ whole genome shotgun (WGS) entry which is preliminary data.</text>
</comment>
<comment type="subcellular location">
    <subcellularLocation>
        <location evidence="1 7">Cell membrane</location>
        <topology evidence="1 7">Multi-pass membrane protein</topology>
    </subcellularLocation>
</comment>
<evidence type="ECO:0000256" key="3">
    <source>
        <dbReference type="ARBA" id="ARBA00022475"/>
    </source>
</evidence>
<dbReference type="PROSITE" id="PS51257">
    <property type="entry name" value="PROKAR_LIPOPROTEIN"/>
    <property type="match status" value="1"/>
</dbReference>
<feature type="domain" description="ABC transmembrane type-1" evidence="8">
    <location>
        <begin position="104"/>
        <end position="285"/>
    </location>
</feature>
<evidence type="ECO:0000256" key="1">
    <source>
        <dbReference type="ARBA" id="ARBA00004651"/>
    </source>
</evidence>
<evidence type="ECO:0000256" key="6">
    <source>
        <dbReference type="ARBA" id="ARBA00023136"/>
    </source>
</evidence>
<dbReference type="FunFam" id="1.10.3720.10:FF:000003">
    <property type="entry name" value="Aliphatic sulfonate ABC transporter permease"/>
    <property type="match status" value="1"/>
</dbReference>
<dbReference type="PANTHER" id="PTHR30151">
    <property type="entry name" value="ALKANE SULFONATE ABC TRANSPORTER-RELATED, MEMBRANE SUBUNIT"/>
    <property type="match status" value="1"/>
</dbReference>
<evidence type="ECO:0000256" key="4">
    <source>
        <dbReference type="ARBA" id="ARBA00022692"/>
    </source>
</evidence>
<feature type="transmembrane region" description="Helical" evidence="7">
    <location>
        <begin position="55"/>
        <end position="72"/>
    </location>
</feature>
<dbReference type="InterPro" id="IPR035906">
    <property type="entry name" value="MetI-like_sf"/>
</dbReference>
<keyword evidence="4 7" id="KW-0812">Transmembrane</keyword>
<dbReference type="GO" id="GO:0005886">
    <property type="term" value="C:plasma membrane"/>
    <property type="evidence" value="ECO:0007669"/>
    <property type="project" value="UniProtKB-SubCell"/>
</dbReference>
<dbReference type="SUPFAM" id="SSF161098">
    <property type="entry name" value="MetI-like"/>
    <property type="match status" value="1"/>
</dbReference>
<evidence type="ECO:0000313" key="9">
    <source>
        <dbReference type="EMBL" id="MVW64395.1"/>
    </source>
</evidence>
<dbReference type="InterPro" id="IPR000515">
    <property type="entry name" value="MetI-like"/>
</dbReference>
<protein>
    <submittedName>
        <fullName evidence="9">ABC transporter permease subunit</fullName>
    </submittedName>
</protein>
<dbReference type="Gene3D" id="1.10.3720.10">
    <property type="entry name" value="MetI-like"/>
    <property type="match status" value="1"/>
</dbReference>
<keyword evidence="5 7" id="KW-1133">Transmembrane helix</keyword>
<dbReference type="PANTHER" id="PTHR30151:SF0">
    <property type="entry name" value="ABC TRANSPORTER PERMEASE PROTEIN MJ0413-RELATED"/>
    <property type="match status" value="1"/>
</dbReference>
<feature type="transmembrane region" description="Helical" evidence="7">
    <location>
        <begin position="266"/>
        <end position="288"/>
    </location>
</feature>
<dbReference type="Pfam" id="PF00528">
    <property type="entry name" value="BPD_transp_1"/>
    <property type="match status" value="1"/>
</dbReference>
<feature type="transmembrane region" description="Helical" evidence="7">
    <location>
        <begin position="233"/>
        <end position="254"/>
    </location>
</feature>
<feature type="transmembrane region" description="Helical" evidence="7">
    <location>
        <begin position="142"/>
        <end position="164"/>
    </location>
</feature>